<dbReference type="RefSeq" id="WP_102365153.1">
    <property type="nucleotide sequence ID" value="NZ_CP020991.1"/>
</dbReference>
<dbReference type="InterPro" id="IPR020988">
    <property type="entry name" value="Pept_U32_collagenase"/>
</dbReference>
<accession>A0A2K9P0W4</accession>
<name>A0A2K9P0W4_9FIRM</name>
<evidence type="ECO:0000313" key="3">
    <source>
        <dbReference type="Proteomes" id="UP000235589"/>
    </source>
</evidence>
<dbReference type="KEGG" id="mpec:B9O19_00719"/>
<dbReference type="AlphaFoldDB" id="A0A2K9P0W4"/>
<evidence type="ECO:0000313" key="2">
    <source>
        <dbReference type="EMBL" id="AUO18902.1"/>
    </source>
</evidence>
<dbReference type="InterPro" id="IPR051454">
    <property type="entry name" value="RNA/ubiquinone_mod_enzymes"/>
</dbReference>
<dbReference type="GeneID" id="98062142"/>
<dbReference type="Proteomes" id="UP000235589">
    <property type="component" value="Chromosome"/>
</dbReference>
<dbReference type="Pfam" id="PF01136">
    <property type="entry name" value="Peptidase_U32"/>
    <property type="match status" value="2"/>
</dbReference>
<dbReference type="PANTHER" id="PTHR30217:SF10">
    <property type="entry name" value="23S RRNA 5-HYDROXYCYTIDINE C2501 SYNTHASE"/>
    <property type="match status" value="1"/>
</dbReference>
<reference evidence="2 3" key="1">
    <citation type="submission" date="2017-04" db="EMBL/GenBank/DDBJ databases">
        <title>Monoglobus pectinilyticus 14 draft genome.</title>
        <authorList>
            <person name="Kim C."/>
            <person name="Rosendale D.I."/>
            <person name="Kelly W.J."/>
            <person name="Tannock G.W."/>
            <person name="Patchett M.L."/>
            <person name="Jordens J.Z."/>
        </authorList>
    </citation>
    <scope>NUCLEOTIDE SEQUENCE [LARGE SCALE GENOMIC DNA]</scope>
    <source>
        <strain evidence="2 3">14</strain>
    </source>
</reference>
<evidence type="ECO:0000259" key="1">
    <source>
        <dbReference type="Pfam" id="PF12392"/>
    </source>
</evidence>
<keyword evidence="3" id="KW-1185">Reference proteome</keyword>
<dbReference type="OrthoDB" id="9807498at2"/>
<dbReference type="Pfam" id="PF12392">
    <property type="entry name" value="DUF3656"/>
    <property type="match status" value="1"/>
</dbReference>
<gene>
    <name evidence="2" type="ORF">B9O19_00719</name>
</gene>
<dbReference type="PANTHER" id="PTHR30217">
    <property type="entry name" value="PEPTIDASE U32 FAMILY"/>
    <property type="match status" value="1"/>
</dbReference>
<protein>
    <submittedName>
        <fullName evidence="2">Peptidase U32</fullName>
    </submittedName>
</protein>
<organism evidence="2 3">
    <name type="scientific">Monoglobus pectinilyticus</name>
    <dbReference type="NCBI Taxonomy" id="1981510"/>
    <lineage>
        <taxon>Bacteria</taxon>
        <taxon>Bacillati</taxon>
        <taxon>Bacillota</taxon>
        <taxon>Clostridia</taxon>
        <taxon>Monoglobales</taxon>
        <taxon>Monoglobaceae</taxon>
        <taxon>Monoglobus</taxon>
    </lineage>
</organism>
<dbReference type="EMBL" id="CP020991">
    <property type="protein sequence ID" value="AUO18902.1"/>
    <property type="molecule type" value="Genomic_DNA"/>
</dbReference>
<dbReference type="PROSITE" id="PS01276">
    <property type="entry name" value="PEPTIDASE_U32"/>
    <property type="match status" value="1"/>
</dbReference>
<proteinExistence type="predicted"/>
<sequence length="728" mass="81910">MSLTGNSASAASSMKKEKNILPELLSPAGSFESLAAAVNMGADAVYLSGKNFGARSYADNFDNGQLENAVRYAHLRGVKVHITVNTLIGDKEFAELEEYLKFLNSLHVDALIIQDLGVLSLAKNLGLCMQFHASTQLTVHNLSGALAAKELGFDRVVLSRELSFKEIKYISENCGIETEMFIHGAMCMSYSGQCLMSSALGGRSGNRGRCAQPCRQLYKSGENKEKYFLSLKDMALIERLDDIKESGVTSLKIEGRMKGPSYVGCVTKIYKKCLEEGRQPSKSEINDLNRIFFRGGLSSGYFDNKKGRAMFAFNKPDNPYKKETSSLETKILDEIKDREDKFKIHLTAKVNIAVGEKIKLIVLYKNKTITVRSNNTVEAASSNPTEKERVIQQISKTGGSVFIFDSISVEVTGRAYVPIKDLNYIRREALKMIEDEILSDSIDIQNRNESISLNHSAGCDSSLSGMTASIFSYEQFTAVKEFEESTGKIFRLIYVPVRLLGEDYKRFISDKDRIVIEPPSIIHDSEYEKYIDFIMRLFNLGFNKIRVHNISEYRRIFDGFKIFGSYRMNITNSNSVKLCSVIMGFSSVMLSPELSIPQIRDIAKGSDIPTEVCVYGYQPLMLTENCILKNLDSNSCKCNSIGCITDRLGKKFPVIKDGTNCRSVLLNSCPTFMADKMEELKCYNIKMYNLNFTVESPNEIKRICKAYLCGENYRPEEFTRMHFYKGIF</sequence>
<feature type="domain" description="Peptidase U32 collagenase" evidence="1">
    <location>
        <begin position="322"/>
        <end position="437"/>
    </location>
</feature>
<dbReference type="InterPro" id="IPR001539">
    <property type="entry name" value="Peptidase_U32"/>
</dbReference>